<dbReference type="EMBL" id="SUKA01000004">
    <property type="protein sequence ID" value="TJY64500.1"/>
    <property type="molecule type" value="Genomic_DNA"/>
</dbReference>
<dbReference type="Pfam" id="PF16389">
    <property type="entry name" value="DUF4998"/>
    <property type="match status" value="1"/>
</dbReference>
<dbReference type="PROSITE" id="PS51257">
    <property type="entry name" value="PROKAR_LIPOPROTEIN"/>
    <property type="match status" value="1"/>
</dbReference>
<proteinExistence type="predicted"/>
<dbReference type="InterPro" id="IPR032181">
    <property type="entry name" value="DUF5013"/>
</dbReference>
<evidence type="ECO:0000259" key="1">
    <source>
        <dbReference type="Pfam" id="PF16405"/>
    </source>
</evidence>
<dbReference type="AlphaFoldDB" id="A0A4U0GZ37"/>
<organism evidence="2 3">
    <name type="scientific">Sphingobacterium alkalisoli</name>
    <dbReference type="NCBI Taxonomy" id="1874115"/>
    <lineage>
        <taxon>Bacteria</taxon>
        <taxon>Pseudomonadati</taxon>
        <taxon>Bacteroidota</taxon>
        <taxon>Sphingobacteriia</taxon>
        <taxon>Sphingobacteriales</taxon>
        <taxon>Sphingobacteriaceae</taxon>
        <taxon>Sphingobacterium</taxon>
    </lineage>
</organism>
<keyword evidence="3" id="KW-1185">Reference proteome</keyword>
<feature type="domain" description="DUF5013" evidence="1">
    <location>
        <begin position="240"/>
        <end position="386"/>
    </location>
</feature>
<evidence type="ECO:0000313" key="3">
    <source>
        <dbReference type="Proteomes" id="UP000309872"/>
    </source>
</evidence>
<accession>A0A4U0GZ37</accession>
<reference evidence="2 3" key="1">
    <citation type="submission" date="2019-04" db="EMBL/GenBank/DDBJ databases">
        <title>Sphingobacterium olei sp. nov., isolated from oil-contaminated soil.</title>
        <authorList>
            <person name="Liu B."/>
        </authorList>
    </citation>
    <scope>NUCLEOTIDE SEQUENCE [LARGE SCALE GENOMIC DNA]</scope>
    <source>
        <strain evidence="2 3">Y3L14</strain>
    </source>
</reference>
<evidence type="ECO:0000313" key="2">
    <source>
        <dbReference type="EMBL" id="TJY64500.1"/>
    </source>
</evidence>
<dbReference type="Proteomes" id="UP000309872">
    <property type="component" value="Unassembled WGS sequence"/>
</dbReference>
<sequence>MNVLKKSNRITKFVFLLLLILGSIGCSKMDDWKKYVEEGEISYTGKLDSLRIYSGKNRVKIEGLFISDPKVIECRVFWNGRKDSVSIPVNRTQNTDTLRLMLENMTENVHNFEVVTFDTEGNKSITVYGIGNVYGERYQQSIFNRPIANNSLKAYDNTFTATFGNVDRTLGIFATEIRYVDTEGVNQTIRLDIDDKDVALTNVKIDESMSFRSLYLPDTLCLDTFYTAYTDFNPSLTYYRNLGYPFTATNISGRWGVLQDWTSNASANAISGRGSWDNNTGVGVLSAEAGWGTPNINNGKIYQATTLPAGKYKVDIEFRRNNVTANVDATNNLVYFVVTNNGSIPNVADVLSSDKLGYYNLAWINDAYRVVSFEFDNPVTQEVTIGYVANLMSSSNQYFNVRGMSVSLVE</sequence>
<dbReference type="Pfam" id="PF16405">
    <property type="entry name" value="DUF5013"/>
    <property type="match status" value="1"/>
</dbReference>
<dbReference type="OrthoDB" id="1043438at2"/>
<gene>
    <name evidence="2" type="ORF">FAZ19_14985</name>
</gene>
<comment type="caution">
    <text evidence="2">The sequence shown here is derived from an EMBL/GenBank/DDBJ whole genome shotgun (WGS) entry which is preliminary data.</text>
</comment>
<protein>
    <submittedName>
        <fullName evidence="2">DUF5013 domain-containing protein</fullName>
    </submittedName>
</protein>
<name>A0A4U0GZ37_9SPHI</name>